<name>G5GHH4_9FIRM</name>
<organism evidence="3 4">
    <name type="scientific">Johnsonella ignava ATCC 51276</name>
    <dbReference type="NCBI Taxonomy" id="679200"/>
    <lineage>
        <taxon>Bacteria</taxon>
        <taxon>Bacillati</taxon>
        <taxon>Bacillota</taxon>
        <taxon>Clostridia</taxon>
        <taxon>Lachnospirales</taxon>
        <taxon>Lachnospiraceae</taxon>
        <taxon>Johnsonella</taxon>
    </lineage>
</organism>
<keyword evidence="1" id="KW-0812">Transmembrane</keyword>
<keyword evidence="4" id="KW-1185">Reference proteome</keyword>
<evidence type="ECO:0000259" key="2">
    <source>
        <dbReference type="Pfam" id="PF07007"/>
    </source>
</evidence>
<gene>
    <name evidence="3" type="ORF">HMPREF9333_01014</name>
</gene>
<protein>
    <recommendedName>
        <fullName evidence="2">Lysozyme inhibitor LprI-like N-terminal domain-containing protein</fullName>
    </recommendedName>
</protein>
<dbReference type="InterPro" id="IPR009739">
    <property type="entry name" value="LprI-like_N"/>
</dbReference>
<accession>G5GHH4</accession>
<dbReference type="STRING" id="679200.HMPREF9333_01014"/>
<evidence type="ECO:0000313" key="4">
    <source>
        <dbReference type="Proteomes" id="UP000003011"/>
    </source>
</evidence>
<evidence type="ECO:0000256" key="1">
    <source>
        <dbReference type="SAM" id="Phobius"/>
    </source>
</evidence>
<dbReference type="Proteomes" id="UP000003011">
    <property type="component" value="Unassembled WGS sequence"/>
</dbReference>
<dbReference type="Gene3D" id="1.20.1270.180">
    <property type="match status" value="1"/>
</dbReference>
<reference evidence="3 4" key="1">
    <citation type="submission" date="2011-08" db="EMBL/GenBank/DDBJ databases">
        <title>The Genome Sequence of Johnsonella ignava ATCC 51276.</title>
        <authorList>
            <consortium name="The Broad Institute Genome Sequencing Platform"/>
            <person name="Earl A."/>
            <person name="Ward D."/>
            <person name="Feldgarden M."/>
            <person name="Gevers D."/>
            <person name="Izard J."/>
            <person name="Blanton J.M."/>
            <person name="Baranova O.V."/>
            <person name="Dewhirst F.E."/>
            <person name="Young S.K."/>
            <person name="Zeng Q."/>
            <person name="Gargeya S."/>
            <person name="Fitzgerald M."/>
            <person name="Haas B."/>
            <person name="Abouelleil A."/>
            <person name="Alvarado L."/>
            <person name="Arachchi H.M."/>
            <person name="Berlin A."/>
            <person name="Brown A."/>
            <person name="Chapman S.B."/>
            <person name="Chen Z."/>
            <person name="Dunbar C."/>
            <person name="Freedman E."/>
            <person name="Gearin G."/>
            <person name="Gellesch M."/>
            <person name="Goldberg J."/>
            <person name="Griggs A."/>
            <person name="Gujja S."/>
            <person name="Heiman D."/>
            <person name="Howarth C."/>
            <person name="Larson L."/>
            <person name="Lui A."/>
            <person name="MacDonald P.J.P."/>
            <person name="Montmayeur A."/>
            <person name="Murphy C."/>
            <person name="Neiman D."/>
            <person name="Pearson M."/>
            <person name="Priest M."/>
            <person name="Roberts A."/>
            <person name="Saif S."/>
            <person name="Shea T."/>
            <person name="Shenoy N."/>
            <person name="Sisk P."/>
            <person name="Stolte C."/>
            <person name="Sykes S."/>
            <person name="Wortman J."/>
            <person name="Nusbaum C."/>
            <person name="Birren B."/>
        </authorList>
    </citation>
    <scope>NUCLEOTIDE SEQUENCE [LARGE SCALE GENOMIC DNA]</scope>
    <source>
        <strain evidence="3 4">ATCC 51276</strain>
    </source>
</reference>
<dbReference type="Pfam" id="PF07007">
    <property type="entry name" value="LprI"/>
    <property type="match status" value="1"/>
</dbReference>
<dbReference type="eggNOG" id="ENOG5033P0W">
    <property type="taxonomic scope" value="Bacteria"/>
</dbReference>
<dbReference type="EMBL" id="ACZL01000016">
    <property type="protein sequence ID" value="EHI55799.1"/>
    <property type="molecule type" value="Genomic_DNA"/>
</dbReference>
<evidence type="ECO:0000313" key="3">
    <source>
        <dbReference type="EMBL" id="EHI55799.1"/>
    </source>
</evidence>
<keyword evidence="1" id="KW-1133">Transmembrane helix</keyword>
<sequence>MKKEKYLKLIITAIFISGILLTYAVNRYVASEIEKNMMLEATQMETSYGKYDYYINVFAEIESYFDKLKADENFEQPKKQKEAAASEFQRWEMELRDLYRNIVAGLSDSEAKALETEQNEWKKQRDADALDAVSRLRGSNDNTEYIKSQAESTKIRAYELLERYKELLGKK</sequence>
<comment type="caution">
    <text evidence="3">The sequence shown here is derived from an EMBL/GenBank/DDBJ whole genome shotgun (WGS) entry which is preliminary data.</text>
</comment>
<feature type="domain" description="Lysozyme inhibitor LprI-like N-terminal" evidence="2">
    <location>
        <begin position="80"/>
        <end position="160"/>
    </location>
</feature>
<feature type="transmembrane region" description="Helical" evidence="1">
    <location>
        <begin position="6"/>
        <end position="29"/>
    </location>
</feature>
<dbReference type="AlphaFoldDB" id="G5GHH4"/>
<dbReference type="RefSeq" id="WP_005540380.1">
    <property type="nucleotide sequence ID" value="NZ_JH378831.1"/>
</dbReference>
<proteinExistence type="predicted"/>
<keyword evidence="1" id="KW-0472">Membrane</keyword>
<dbReference type="HOGENOM" id="CLU_1560882_0_0_9"/>